<evidence type="ECO:0000256" key="1">
    <source>
        <dbReference type="SAM" id="MobiDB-lite"/>
    </source>
</evidence>
<accession>A0AAV7KNF5</accession>
<organism evidence="2 3">
    <name type="scientific">Pleurodeles waltl</name>
    <name type="common">Iberian ribbed newt</name>
    <dbReference type="NCBI Taxonomy" id="8319"/>
    <lineage>
        <taxon>Eukaryota</taxon>
        <taxon>Metazoa</taxon>
        <taxon>Chordata</taxon>
        <taxon>Craniata</taxon>
        <taxon>Vertebrata</taxon>
        <taxon>Euteleostomi</taxon>
        <taxon>Amphibia</taxon>
        <taxon>Batrachia</taxon>
        <taxon>Caudata</taxon>
        <taxon>Salamandroidea</taxon>
        <taxon>Salamandridae</taxon>
        <taxon>Pleurodelinae</taxon>
        <taxon>Pleurodeles</taxon>
    </lineage>
</organism>
<feature type="region of interest" description="Disordered" evidence="1">
    <location>
        <begin position="19"/>
        <end position="45"/>
    </location>
</feature>
<proteinExistence type="predicted"/>
<protein>
    <submittedName>
        <fullName evidence="2">Uncharacterized protein</fullName>
    </submittedName>
</protein>
<dbReference type="Proteomes" id="UP001066276">
    <property type="component" value="Chromosome 12"/>
</dbReference>
<gene>
    <name evidence="2" type="ORF">NDU88_000462</name>
</gene>
<evidence type="ECO:0000313" key="3">
    <source>
        <dbReference type="Proteomes" id="UP001066276"/>
    </source>
</evidence>
<dbReference type="EMBL" id="JANPWB010000016">
    <property type="protein sequence ID" value="KAJ1080243.1"/>
    <property type="molecule type" value="Genomic_DNA"/>
</dbReference>
<feature type="compositionally biased region" description="Low complexity" evidence="1">
    <location>
        <begin position="23"/>
        <end position="43"/>
    </location>
</feature>
<evidence type="ECO:0000313" key="2">
    <source>
        <dbReference type="EMBL" id="KAJ1080243.1"/>
    </source>
</evidence>
<name>A0AAV7KNF5_PLEWA</name>
<comment type="caution">
    <text evidence="2">The sequence shown here is derived from an EMBL/GenBank/DDBJ whole genome shotgun (WGS) entry which is preliminary data.</text>
</comment>
<keyword evidence="3" id="KW-1185">Reference proteome</keyword>
<dbReference type="AlphaFoldDB" id="A0AAV7KNF5"/>
<sequence length="110" mass="11796">MRFIVYGWSGQVKPRLLMPVHGSSPQSTSPLLPSTNLSLTPDLSGERVLPLPGGLDSRVAVQTGSLPGTESKPLTARARASFPSVTSTDTKRGQSPRPLQPRPINRDIEP</sequence>
<feature type="region of interest" description="Disordered" evidence="1">
    <location>
        <begin position="61"/>
        <end position="110"/>
    </location>
</feature>
<reference evidence="2" key="1">
    <citation type="journal article" date="2022" name="bioRxiv">
        <title>Sequencing and chromosome-scale assembly of the giantPleurodeles waltlgenome.</title>
        <authorList>
            <person name="Brown T."/>
            <person name="Elewa A."/>
            <person name="Iarovenko S."/>
            <person name="Subramanian E."/>
            <person name="Araus A.J."/>
            <person name="Petzold A."/>
            <person name="Susuki M."/>
            <person name="Suzuki K.-i.T."/>
            <person name="Hayashi T."/>
            <person name="Toyoda A."/>
            <person name="Oliveira C."/>
            <person name="Osipova E."/>
            <person name="Leigh N.D."/>
            <person name="Simon A."/>
            <person name="Yun M.H."/>
        </authorList>
    </citation>
    <scope>NUCLEOTIDE SEQUENCE</scope>
    <source>
        <strain evidence="2">20211129_DDA</strain>
        <tissue evidence="2">Liver</tissue>
    </source>
</reference>